<dbReference type="Pfam" id="PF05786">
    <property type="entry name" value="Cnd2"/>
    <property type="match status" value="1"/>
</dbReference>
<comment type="function">
    <text evidence="11">Regulatory subunit of the condensin complex, a complex required for conversion of interphase chromatin into mitotic-like condense chromosomes.</text>
</comment>
<sequence length="831" mass="93214">MDDSKKRRLSTIRGKSKADENIKKSKVVVESEDESSSGEDSNNKLGATAKPKRKSMLTPATPLNNNNITIDDDQNNTSGITNMSSSFLLKSPNRKSVLTNQQISDLYSNCIKLSNENKINQKNTWNLDLIDNIDKVLENHNKSTTESVNFQAVSCTLEASVKIYSSRVDSVHNETYKILGGLSRSDSDAQHNEDGDKDQEDNEGHINSDGEQGEDGDSKSKEAKEKKKSGKKKSGVNTLETNLDNITIKKFDLQFMVDPLFGKTSAAFDEGGARGLLLNHLSIYDDCRLVFDSLDAIKSTKGSTQSQGIHKTVDISHWKSLFNPSKTKNLEICPTFSNFNQWSEKPTNAPELDEHDELETSIGGIDLNINDHEEEEDEDLHLNHNDLDSNDEENENHQDDNTKFFTNDFNINHDDVDEHYEQGNGINTDDMDDNGDILKSNNDDWEEYNFLPVIQNWSGLDHWKFQKKPVTKKSADGGSENSQHEGSDSEDTTTSSTKKKKATKKKAFFLDFDAPPPPDSLFEPPKKQTTIMSAAAIKKASETSTILPPDIHFDIKRLSRLFNKPQSIIPPMSRREEFIKKKFGVSSSQTQNENDTGFNVGPDFDFPSSQMFDDKNSESTGEGRSFNFDKNDNDDDDSGFNEPGIEDNDDQFESSYTNNYDSNIDSVLNTTTGELNEDGTVQEIGINNGKLVAEPNKVQRLEIGHNRVAKRINIESLSSSIWKCIDKYPTATNSKLQPQKSITKDLNESFDNSLDSSIQPEKSETIPNDFKHLIQELKDSKQITPESSISLIFFCVLRLANEKNLKLNQTDINNFFINNTVQPTATTTKSN</sequence>
<keyword evidence="7 11" id="KW-0132">Cell division</keyword>
<feature type="compositionally biased region" description="Basic and acidic residues" evidence="12">
    <location>
        <begin position="16"/>
        <end position="29"/>
    </location>
</feature>
<evidence type="ECO:0000256" key="7">
    <source>
        <dbReference type="ARBA" id="ARBA00022618"/>
    </source>
</evidence>
<dbReference type="FunCoup" id="A0A152A2T2">
    <property type="interactions" value="301"/>
</dbReference>
<dbReference type="GO" id="GO:0003682">
    <property type="term" value="F:chromatin binding"/>
    <property type="evidence" value="ECO:0007669"/>
    <property type="project" value="TreeGrafter"/>
</dbReference>
<feature type="compositionally biased region" description="Basic residues" evidence="12">
    <location>
        <begin position="1"/>
        <end position="10"/>
    </location>
</feature>
<feature type="compositionally biased region" description="Polar residues" evidence="12">
    <location>
        <begin position="585"/>
        <end position="597"/>
    </location>
</feature>
<dbReference type="GO" id="GO:0005737">
    <property type="term" value="C:cytoplasm"/>
    <property type="evidence" value="ECO:0007669"/>
    <property type="project" value="UniProtKB-SubCell"/>
</dbReference>
<dbReference type="OrthoDB" id="21155at2759"/>
<gene>
    <name evidence="13" type="ORF">DLAC_02579</name>
</gene>
<evidence type="ECO:0000256" key="11">
    <source>
        <dbReference type="PIRNR" id="PIRNR017126"/>
    </source>
</evidence>
<keyword evidence="5" id="KW-0158">Chromosome</keyword>
<dbReference type="PANTHER" id="PTHR13108">
    <property type="entry name" value="CONDENSIN COMPLEX SUBUNIT 2"/>
    <property type="match status" value="1"/>
</dbReference>
<evidence type="ECO:0000256" key="8">
    <source>
        <dbReference type="ARBA" id="ARBA00022776"/>
    </source>
</evidence>
<proteinExistence type="inferred from homology"/>
<organism evidence="13 14">
    <name type="scientific">Tieghemostelium lacteum</name>
    <name type="common">Slime mold</name>
    <name type="synonym">Dictyostelium lacteum</name>
    <dbReference type="NCBI Taxonomy" id="361077"/>
    <lineage>
        <taxon>Eukaryota</taxon>
        <taxon>Amoebozoa</taxon>
        <taxon>Evosea</taxon>
        <taxon>Eumycetozoa</taxon>
        <taxon>Dictyostelia</taxon>
        <taxon>Dictyosteliales</taxon>
        <taxon>Raperosteliaceae</taxon>
        <taxon>Tieghemostelium</taxon>
    </lineage>
</organism>
<dbReference type="GO" id="GO:0000796">
    <property type="term" value="C:condensin complex"/>
    <property type="evidence" value="ECO:0007669"/>
    <property type="project" value="InterPro"/>
</dbReference>
<dbReference type="GO" id="GO:0007076">
    <property type="term" value="P:mitotic chromosome condensation"/>
    <property type="evidence" value="ECO:0007669"/>
    <property type="project" value="InterPro"/>
</dbReference>
<comment type="subcellular location">
    <subcellularLocation>
        <location evidence="1">Chromosome</location>
    </subcellularLocation>
    <subcellularLocation>
        <location evidence="2">Cytoplasm</location>
    </subcellularLocation>
</comment>
<reference evidence="13 14" key="1">
    <citation type="submission" date="2015-12" db="EMBL/GenBank/DDBJ databases">
        <title>Dictyostelia acquired genes for synthesis and detection of signals that induce cell-type specialization by lateral gene transfer from prokaryotes.</title>
        <authorList>
            <person name="Gloeckner G."/>
            <person name="Schaap P."/>
        </authorList>
    </citation>
    <scope>NUCLEOTIDE SEQUENCE [LARGE SCALE GENOMIC DNA]</scope>
    <source>
        <strain evidence="13 14">TK</strain>
    </source>
</reference>
<feature type="compositionally biased region" description="Basic and acidic residues" evidence="12">
    <location>
        <begin position="216"/>
        <end position="225"/>
    </location>
</feature>
<dbReference type="STRING" id="361077.A0A152A2T2"/>
<feature type="compositionally biased region" description="Polar residues" evidence="12">
    <location>
        <begin position="653"/>
        <end position="663"/>
    </location>
</feature>
<evidence type="ECO:0000256" key="3">
    <source>
        <dbReference type="ARBA" id="ARBA00009471"/>
    </source>
</evidence>
<feature type="region of interest" description="Disordered" evidence="12">
    <location>
        <begin position="417"/>
        <end position="438"/>
    </location>
</feature>
<dbReference type="PANTHER" id="PTHR13108:SF9">
    <property type="entry name" value="CONDENSIN COMPLEX SUBUNIT 2"/>
    <property type="match status" value="1"/>
</dbReference>
<keyword evidence="8 11" id="KW-0498">Mitosis</keyword>
<feature type="region of interest" description="Disordered" evidence="12">
    <location>
        <begin position="182"/>
        <end position="236"/>
    </location>
</feature>
<dbReference type="InParanoid" id="A0A152A2T2"/>
<accession>A0A152A2T2</accession>
<dbReference type="Proteomes" id="UP000076078">
    <property type="component" value="Unassembled WGS sequence"/>
</dbReference>
<comment type="caution">
    <text evidence="13">The sequence shown here is derived from an EMBL/GenBank/DDBJ whole genome shotgun (WGS) entry which is preliminary data.</text>
</comment>
<comment type="similarity">
    <text evidence="3 11">Belongs to the CND2 (condensin subunit 2) family.</text>
</comment>
<dbReference type="EMBL" id="LODT01000013">
    <property type="protein sequence ID" value="KYR00563.1"/>
    <property type="molecule type" value="Genomic_DNA"/>
</dbReference>
<feature type="region of interest" description="Disordered" evidence="12">
    <location>
        <begin position="584"/>
        <end position="663"/>
    </location>
</feature>
<dbReference type="OMA" id="FRKTCAD"/>
<evidence type="ECO:0000256" key="2">
    <source>
        <dbReference type="ARBA" id="ARBA00004496"/>
    </source>
</evidence>
<dbReference type="GO" id="GO:0051301">
    <property type="term" value="P:cell division"/>
    <property type="evidence" value="ECO:0007669"/>
    <property type="project" value="UniProtKB-KW"/>
</dbReference>
<evidence type="ECO:0000256" key="1">
    <source>
        <dbReference type="ARBA" id="ARBA00004286"/>
    </source>
</evidence>
<evidence type="ECO:0000256" key="6">
    <source>
        <dbReference type="ARBA" id="ARBA00022490"/>
    </source>
</evidence>
<evidence type="ECO:0000256" key="4">
    <source>
        <dbReference type="ARBA" id="ARBA00016065"/>
    </source>
</evidence>
<feature type="region of interest" description="Disordered" evidence="12">
    <location>
        <begin position="374"/>
        <end position="403"/>
    </location>
</feature>
<dbReference type="InterPro" id="IPR022816">
    <property type="entry name" value="Condensin_barren_su2"/>
</dbReference>
<protein>
    <recommendedName>
        <fullName evidence="4 11">Condensin complex subunit 2</fullName>
    </recommendedName>
</protein>
<evidence type="ECO:0000313" key="14">
    <source>
        <dbReference type="Proteomes" id="UP000076078"/>
    </source>
</evidence>
<feature type="region of interest" description="Disordered" evidence="12">
    <location>
        <begin position="1"/>
        <end position="75"/>
    </location>
</feature>
<feature type="compositionally biased region" description="Acidic residues" evidence="12">
    <location>
        <begin position="632"/>
        <end position="652"/>
    </location>
</feature>
<feature type="compositionally biased region" description="Basic and acidic residues" evidence="12">
    <location>
        <begin position="185"/>
        <end position="194"/>
    </location>
</feature>
<evidence type="ECO:0000256" key="12">
    <source>
        <dbReference type="SAM" id="MobiDB-lite"/>
    </source>
</evidence>
<evidence type="ECO:0000256" key="10">
    <source>
        <dbReference type="ARBA" id="ARBA00023306"/>
    </source>
</evidence>
<keyword evidence="9 11" id="KW-0226">DNA condensation</keyword>
<dbReference type="AlphaFoldDB" id="A0A152A2T2"/>
<evidence type="ECO:0000256" key="9">
    <source>
        <dbReference type="ARBA" id="ARBA00023067"/>
    </source>
</evidence>
<keyword evidence="14" id="KW-1185">Reference proteome</keyword>
<evidence type="ECO:0000256" key="5">
    <source>
        <dbReference type="ARBA" id="ARBA00022454"/>
    </source>
</evidence>
<keyword evidence="10 11" id="KW-0131">Cell cycle</keyword>
<dbReference type="PIRSF" id="PIRSF017126">
    <property type="entry name" value="Condensin_H"/>
    <property type="match status" value="1"/>
</dbReference>
<name>A0A152A2T2_TIELA</name>
<keyword evidence="6" id="KW-0963">Cytoplasm</keyword>
<evidence type="ECO:0000313" key="13">
    <source>
        <dbReference type="EMBL" id="KYR00563.1"/>
    </source>
</evidence>
<feature type="region of interest" description="Disordered" evidence="12">
    <location>
        <begin position="471"/>
        <end position="500"/>
    </location>
</feature>